<evidence type="ECO:0000313" key="5">
    <source>
        <dbReference type="Proteomes" id="UP000654075"/>
    </source>
</evidence>
<dbReference type="Proteomes" id="UP000626109">
    <property type="component" value="Unassembled WGS sequence"/>
</dbReference>
<evidence type="ECO:0000313" key="2">
    <source>
        <dbReference type="EMBL" id="CAE8641754.1"/>
    </source>
</evidence>
<evidence type="ECO:0000313" key="1">
    <source>
        <dbReference type="EMBL" id="CAE8598466.1"/>
    </source>
</evidence>
<protein>
    <submittedName>
        <fullName evidence="3">Uncharacterized protein</fullName>
    </submittedName>
</protein>
<proteinExistence type="predicted"/>
<gene>
    <name evidence="1" type="ORF">PGLA1383_LOCUS16873</name>
    <name evidence="2" type="ORF">PGLA2088_LOCUS2361</name>
    <name evidence="3" type="ORF">PGLA2088_LOCUS3857</name>
</gene>
<evidence type="ECO:0000313" key="3">
    <source>
        <dbReference type="EMBL" id="CAE8645387.1"/>
    </source>
</evidence>
<dbReference type="EMBL" id="CAJNNV010010297">
    <property type="protein sequence ID" value="CAE8598466.1"/>
    <property type="molecule type" value="Genomic_DNA"/>
</dbReference>
<sequence>MYGSWDCWDWPGATAKNVTQPRIYNPRGQLDKTLNSLLTTHADHLTQCERHMIPSYAAHRDRVAALTDPHRVHRISELTTAFSVSLTSSYAVAPHNDSGMACETIGFINRTGGELPEGHEWLFAIGGHVHALPSQVGKSVILFIKGQGVFHGTLPTSSTEPTALHGNHGSALVTKKLSFVLR</sequence>
<dbReference type="EMBL" id="CAJNNW010003448">
    <property type="protein sequence ID" value="CAE8645387.1"/>
    <property type="molecule type" value="Genomic_DNA"/>
</dbReference>
<dbReference type="EMBL" id="CAJNNW010001896">
    <property type="protein sequence ID" value="CAE8641754.1"/>
    <property type="molecule type" value="Genomic_DNA"/>
</dbReference>
<name>A0A813I5E9_POLGL</name>
<keyword evidence="5" id="KW-1185">Reference proteome</keyword>
<dbReference type="AlphaFoldDB" id="A0A813I5E9"/>
<reference evidence="3" key="1">
    <citation type="submission" date="2021-02" db="EMBL/GenBank/DDBJ databases">
        <authorList>
            <person name="Dougan E. K."/>
            <person name="Rhodes N."/>
            <person name="Thang M."/>
            <person name="Chan C."/>
        </authorList>
    </citation>
    <scope>NUCLEOTIDE SEQUENCE</scope>
</reference>
<comment type="caution">
    <text evidence="3">The sequence shown here is derived from an EMBL/GenBank/DDBJ whole genome shotgun (WGS) entry which is preliminary data.</text>
</comment>
<accession>A0A813I5E9</accession>
<dbReference type="Proteomes" id="UP000654075">
    <property type="component" value="Unassembled WGS sequence"/>
</dbReference>
<organism evidence="3 4">
    <name type="scientific">Polarella glacialis</name>
    <name type="common">Dinoflagellate</name>
    <dbReference type="NCBI Taxonomy" id="89957"/>
    <lineage>
        <taxon>Eukaryota</taxon>
        <taxon>Sar</taxon>
        <taxon>Alveolata</taxon>
        <taxon>Dinophyceae</taxon>
        <taxon>Suessiales</taxon>
        <taxon>Suessiaceae</taxon>
        <taxon>Polarella</taxon>
    </lineage>
</organism>
<evidence type="ECO:0000313" key="4">
    <source>
        <dbReference type="Proteomes" id="UP000626109"/>
    </source>
</evidence>